<dbReference type="PATRIC" id="fig|1423806.3.peg.603"/>
<dbReference type="InterPro" id="IPR009057">
    <property type="entry name" value="Homeodomain-like_sf"/>
</dbReference>
<dbReference type="AlphaFoldDB" id="A0A023CY39"/>
<dbReference type="SUPFAM" id="SSF46689">
    <property type="entry name" value="Homeodomain-like"/>
    <property type="match status" value="1"/>
</dbReference>
<dbReference type="PANTHER" id="PTHR30514:SF1">
    <property type="entry name" value="HTH-TYPE TRANSCRIPTIONAL REGULATOR HEXR-RELATED"/>
    <property type="match status" value="1"/>
</dbReference>
<dbReference type="Gene3D" id="3.40.50.10490">
    <property type="entry name" value="Glucose-6-phosphate isomerase like protein, domain 1"/>
    <property type="match status" value="1"/>
</dbReference>
<dbReference type="Proteomes" id="UP000050961">
    <property type="component" value="Unassembled WGS sequence"/>
</dbReference>
<dbReference type="InterPro" id="IPR046348">
    <property type="entry name" value="SIS_dom_sf"/>
</dbReference>
<proteinExistence type="predicted"/>
<dbReference type="STRING" id="1423806.FD15_GL000590"/>
<reference evidence="2 3" key="1">
    <citation type="journal article" date="2015" name="Genome Announc.">
        <title>Expanding the biotechnology potential of lactobacilli through comparative genomics of 213 strains and associated genera.</title>
        <authorList>
            <person name="Sun Z."/>
            <person name="Harris H.M."/>
            <person name="McCann A."/>
            <person name="Guo C."/>
            <person name="Argimon S."/>
            <person name="Zhang W."/>
            <person name="Yang X."/>
            <person name="Jeffery I.B."/>
            <person name="Cooney J.C."/>
            <person name="Kagawa T.F."/>
            <person name="Liu W."/>
            <person name="Song Y."/>
            <person name="Salvetti E."/>
            <person name="Wrobel A."/>
            <person name="Rasinkangas P."/>
            <person name="Parkhill J."/>
            <person name="Rea M.C."/>
            <person name="O'Sullivan O."/>
            <person name="Ritari J."/>
            <person name="Douillard F.P."/>
            <person name="Paul Ross R."/>
            <person name="Yang R."/>
            <person name="Briner A.E."/>
            <person name="Felis G.E."/>
            <person name="de Vos W.M."/>
            <person name="Barrangou R."/>
            <person name="Klaenhammer T.R."/>
            <person name="Caufield P.W."/>
            <person name="Cui Y."/>
            <person name="Zhang H."/>
            <person name="O'Toole P.W."/>
        </authorList>
    </citation>
    <scope>NUCLEOTIDE SEQUENCE [LARGE SCALE GENOMIC DNA]</scope>
    <source>
        <strain evidence="2 3">DSM 21376</strain>
    </source>
</reference>
<gene>
    <name evidence="2" type="ORF">FD15_GL000590</name>
</gene>
<dbReference type="GO" id="GO:0003700">
    <property type="term" value="F:DNA-binding transcription factor activity"/>
    <property type="evidence" value="ECO:0007669"/>
    <property type="project" value="InterPro"/>
</dbReference>
<dbReference type="InterPro" id="IPR036388">
    <property type="entry name" value="WH-like_DNA-bd_sf"/>
</dbReference>
<comment type="caution">
    <text evidence="2">The sequence shown here is derived from an EMBL/GenBank/DDBJ whole genome shotgun (WGS) entry which is preliminary data.</text>
</comment>
<keyword evidence="3" id="KW-1185">Reference proteome</keyword>
<dbReference type="InterPro" id="IPR047640">
    <property type="entry name" value="RpiR-like"/>
</dbReference>
<dbReference type="Pfam" id="PF01418">
    <property type="entry name" value="HTH_6"/>
    <property type="match status" value="1"/>
</dbReference>
<protein>
    <recommendedName>
        <fullName evidence="1">HTH rpiR-type domain-containing protein</fullName>
    </recommendedName>
</protein>
<dbReference type="GO" id="GO:1901135">
    <property type="term" value="P:carbohydrate derivative metabolic process"/>
    <property type="evidence" value="ECO:0007669"/>
    <property type="project" value="InterPro"/>
</dbReference>
<dbReference type="Pfam" id="PF01380">
    <property type="entry name" value="SIS"/>
    <property type="match status" value="1"/>
</dbReference>
<sequence length="240" mass="27356">MNFDLALKLHFDELTDMERDIANYLYQNAVVIENFGIVALAKKTLSSKSTILRLSKKLGFSGFVEMKKSLLMKKTASIPLQNTLKKWQSDMELFSAYLQDVDFDPIVNAMRSANRIYIYPTGSTQQAYAQIFYQYMLLNKQPVFILYGQSSLDNAVSMITAADVLLVVDYEGETEHDKDPLRLIALKKTTIISITALGTNFVKEQAKYSLFYEAPRINNYDVSLVQLGIILDYLVRLLNN</sequence>
<organism evidence="2 3">
    <name type="scientific">Liquorilactobacillus sucicola DSM 21376 = JCM 15457</name>
    <dbReference type="NCBI Taxonomy" id="1423806"/>
    <lineage>
        <taxon>Bacteria</taxon>
        <taxon>Bacillati</taxon>
        <taxon>Bacillota</taxon>
        <taxon>Bacilli</taxon>
        <taxon>Lactobacillales</taxon>
        <taxon>Lactobacillaceae</taxon>
        <taxon>Liquorilactobacillus</taxon>
    </lineage>
</organism>
<dbReference type="InterPro" id="IPR001347">
    <property type="entry name" value="SIS_dom"/>
</dbReference>
<dbReference type="EMBL" id="AYZF01000008">
    <property type="protein sequence ID" value="KRN07025.1"/>
    <property type="molecule type" value="Genomic_DNA"/>
</dbReference>
<dbReference type="Gene3D" id="1.10.10.10">
    <property type="entry name" value="Winged helix-like DNA-binding domain superfamily/Winged helix DNA-binding domain"/>
    <property type="match status" value="1"/>
</dbReference>
<dbReference type="InterPro" id="IPR000281">
    <property type="entry name" value="HTH_RpiR"/>
</dbReference>
<dbReference type="GO" id="GO:0003677">
    <property type="term" value="F:DNA binding"/>
    <property type="evidence" value="ECO:0007669"/>
    <property type="project" value="InterPro"/>
</dbReference>
<dbReference type="SUPFAM" id="SSF53697">
    <property type="entry name" value="SIS domain"/>
    <property type="match status" value="1"/>
</dbReference>
<feature type="domain" description="HTH rpiR-type" evidence="1">
    <location>
        <begin position="1"/>
        <end position="77"/>
    </location>
</feature>
<evidence type="ECO:0000313" key="2">
    <source>
        <dbReference type="EMBL" id="KRN07025.1"/>
    </source>
</evidence>
<dbReference type="OrthoDB" id="1648815at2"/>
<dbReference type="eggNOG" id="COG1737">
    <property type="taxonomic scope" value="Bacteria"/>
</dbReference>
<evidence type="ECO:0000313" key="3">
    <source>
        <dbReference type="Proteomes" id="UP000050961"/>
    </source>
</evidence>
<dbReference type="PROSITE" id="PS51071">
    <property type="entry name" value="HTH_RPIR"/>
    <property type="match status" value="1"/>
</dbReference>
<dbReference type="PANTHER" id="PTHR30514">
    <property type="entry name" value="GLUCOKINASE"/>
    <property type="match status" value="1"/>
</dbReference>
<dbReference type="RefSeq" id="WP_034988567.1">
    <property type="nucleotide sequence ID" value="NZ_AYZF01000008.1"/>
</dbReference>
<dbReference type="GO" id="GO:0097367">
    <property type="term" value="F:carbohydrate derivative binding"/>
    <property type="evidence" value="ECO:0007669"/>
    <property type="project" value="InterPro"/>
</dbReference>
<name>A0A023CY39_9LACO</name>
<accession>A0A023CY39</accession>
<evidence type="ECO:0000259" key="1">
    <source>
        <dbReference type="PROSITE" id="PS51071"/>
    </source>
</evidence>